<dbReference type="InterPro" id="IPR005467">
    <property type="entry name" value="His_kinase_dom"/>
</dbReference>
<evidence type="ECO:0000256" key="6">
    <source>
        <dbReference type="ARBA" id="ARBA00022777"/>
    </source>
</evidence>
<evidence type="ECO:0000313" key="12">
    <source>
        <dbReference type="Proteomes" id="UP000215086"/>
    </source>
</evidence>
<dbReference type="PROSITE" id="PS50109">
    <property type="entry name" value="HIS_KIN"/>
    <property type="match status" value="1"/>
</dbReference>
<dbReference type="AlphaFoldDB" id="A0A286RD46"/>
<protein>
    <recommendedName>
        <fullName evidence="2">histidine kinase</fullName>
        <ecNumber evidence="2">2.7.13.3</ecNumber>
    </recommendedName>
</protein>
<dbReference type="PRINTS" id="PR00344">
    <property type="entry name" value="BCTRLSENSOR"/>
</dbReference>
<accession>A0A286RD46</accession>
<gene>
    <name evidence="11" type="ORF">THTE_1274</name>
</gene>
<dbReference type="Pfam" id="PF02518">
    <property type="entry name" value="HATPase_c"/>
    <property type="match status" value="1"/>
</dbReference>
<evidence type="ECO:0000256" key="5">
    <source>
        <dbReference type="ARBA" id="ARBA00022741"/>
    </source>
</evidence>
<dbReference type="GO" id="GO:0000155">
    <property type="term" value="F:phosphorelay sensor kinase activity"/>
    <property type="evidence" value="ECO:0007669"/>
    <property type="project" value="InterPro"/>
</dbReference>
<keyword evidence="3" id="KW-0597">Phosphoprotein</keyword>
<feature type="region of interest" description="Disordered" evidence="9">
    <location>
        <begin position="251"/>
        <end position="306"/>
    </location>
</feature>
<reference evidence="11 12" key="1">
    <citation type="journal article" name="Front. Microbiol.">
        <title>Sugar Metabolism of the First Thermophilic Planctomycete Thermogutta terrifontis: Comparative Genomic and Transcriptomic Approaches.</title>
        <authorList>
            <person name="Elcheninov A.G."/>
            <person name="Menzel P."/>
            <person name="Gudbergsdottir S.R."/>
            <person name="Slesarev A.I."/>
            <person name="Kadnikov V.V."/>
            <person name="Krogh A."/>
            <person name="Bonch-Osmolovskaya E.A."/>
            <person name="Peng X."/>
            <person name="Kublanov I.V."/>
        </authorList>
    </citation>
    <scope>NUCLEOTIDE SEQUENCE [LARGE SCALE GENOMIC DNA]</scope>
    <source>
        <strain evidence="11 12">R1</strain>
    </source>
</reference>
<dbReference type="RefSeq" id="WP_168175787.1">
    <property type="nucleotide sequence ID" value="NZ_CP018477.1"/>
</dbReference>
<dbReference type="InterPro" id="IPR036890">
    <property type="entry name" value="HATPase_C_sf"/>
</dbReference>
<proteinExistence type="predicted"/>
<name>A0A286RD46_9BACT</name>
<dbReference type="EMBL" id="CP018477">
    <property type="protein sequence ID" value="ASV73876.1"/>
    <property type="molecule type" value="Genomic_DNA"/>
</dbReference>
<sequence>MDENTLQSLPPEQQIAFLKEQLLQTQRYTALGELVGTTTHEFNNVLTTIINWARHGLRHRDDATRDKAFDAILAAATRGSRITQTILGMARRRSNAMEPTDLRQLLADTLLLLEREMNKYHIRVEVAMEEVPPVMANPGQIQQVLLNLLTNARQAMPRGGRLVIRLHHDPGSEFVDLQIRDYGTGIPPEILPKIFDPFFTTKTGPDATGKGGTGLGLSACKEIIEAHRGRIRVESAVGKGTCFTVRLPCAATSTSSPSSESTPLGTSRVQSAPAAPTFAQLANGDFALEQLPSSHERPMDNVSSGS</sequence>
<dbReference type="Proteomes" id="UP000215086">
    <property type="component" value="Chromosome"/>
</dbReference>
<feature type="domain" description="Histidine kinase" evidence="10">
    <location>
        <begin position="37"/>
        <end position="251"/>
    </location>
</feature>
<keyword evidence="12" id="KW-1185">Reference proteome</keyword>
<dbReference type="SMART" id="SM00387">
    <property type="entry name" value="HATPase_c"/>
    <property type="match status" value="1"/>
</dbReference>
<dbReference type="FunFam" id="3.30.565.10:FF:000006">
    <property type="entry name" value="Sensor histidine kinase WalK"/>
    <property type="match status" value="1"/>
</dbReference>
<dbReference type="SUPFAM" id="SSF47384">
    <property type="entry name" value="Homodimeric domain of signal transducing histidine kinase"/>
    <property type="match status" value="1"/>
</dbReference>
<evidence type="ECO:0000256" key="3">
    <source>
        <dbReference type="ARBA" id="ARBA00022553"/>
    </source>
</evidence>
<dbReference type="InterPro" id="IPR036097">
    <property type="entry name" value="HisK_dim/P_sf"/>
</dbReference>
<dbReference type="Gene3D" id="3.30.565.10">
    <property type="entry name" value="Histidine kinase-like ATPase, C-terminal domain"/>
    <property type="match status" value="1"/>
</dbReference>
<dbReference type="EC" id="2.7.13.3" evidence="2"/>
<dbReference type="PANTHER" id="PTHR43065">
    <property type="entry name" value="SENSOR HISTIDINE KINASE"/>
    <property type="match status" value="1"/>
</dbReference>
<evidence type="ECO:0000256" key="2">
    <source>
        <dbReference type="ARBA" id="ARBA00012438"/>
    </source>
</evidence>
<dbReference type="SUPFAM" id="SSF55874">
    <property type="entry name" value="ATPase domain of HSP90 chaperone/DNA topoisomerase II/histidine kinase"/>
    <property type="match status" value="1"/>
</dbReference>
<evidence type="ECO:0000256" key="4">
    <source>
        <dbReference type="ARBA" id="ARBA00022679"/>
    </source>
</evidence>
<dbReference type="InterPro" id="IPR003661">
    <property type="entry name" value="HisK_dim/P_dom"/>
</dbReference>
<evidence type="ECO:0000259" key="10">
    <source>
        <dbReference type="PROSITE" id="PS50109"/>
    </source>
</evidence>
<dbReference type="SMART" id="SM00388">
    <property type="entry name" value="HisKA"/>
    <property type="match status" value="1"/>
</dbReference>
<keyword evidence="7" id="KW-0067">ATP-binding</keyword>
<dbReference type="KEGG" id="ttf:THTE_1274"/>
<comment type="catalytic activity">
    <reaction evidence="1">
        <text>ATP + protein L-histidine = ADP + protein N-phospho-L-histidine.</text>
        <dbReference type="EC" id="2.7.13.3"/>
    </reaction>
</comment>
<evidence type="ECO:0000313" key="11">
    <source>
        <dbReference type="EMBL" id="ASV73876.1"/>
    </source>
</evidence>
<dbReference type="InterPro" id="IPR004358">
    <property type="entry name" value="Sig_transdc_His_kin-like_C"/>
</dbReference>
<keyword evidence="8" id="KW-0902">Two-component regulatory system</keyword>
<keyword evidence="4" id="KW-0808">Transferase</keyword>
<feature type="compositionally biased region" description="Low complexity" evidence="9">
    <location>
        <begin position="252"/>
        <end position="267"/>
    </location>
</feature>
<evidence type="ECO:0000256" key="1">
    <source>
        <dbReference type="ARBA" id="ARBA00000085"/>
    </source>
</evidence>
<evidence type="ECO:0000256" key="8">
    <source>
        <dbReference type="ARBA" id="ARBA00023012"/>
    </source>
</evidence>
<dbReference type="Gene3D" id="1.10.287.130">
    <property type="match status" value="1"/>
</dbReference>
<dbReference type="PANTHER" id="PTHR43065:SF46">
    <property type="entry name" value="C4-DICARBOXYLATE TRANSPORT SENSOR PROTEIN DCTB"/>
    <property type="match status" value="1"/>
</dbReference>
<keyword evidence="5" id="KW-0547">Nucleotide-binding</keyword>
<organism evidence="11 12">
    <name type="scientific">Thermogutta terrifontis</name>
    <dbReference type="NCBI Taxonomy" id="1331910"/>
    <lineage>
        <taxon>Bacteria</taxon>
        <taxon>Pseudomonadati</taxon>
        <taxon>Planctomycetota</taxon>
        <taxon>Planctomycetia</taxon>
        <taxon>Pirellulales</taxon>
        <taxon>Thermoguttaceae</taxon>
        <taxon>Thermogutta</taxon>
    </lineage>
</organism>
<evidence type="ECO:0000256" key="7">
    <source>
        <dbReference type="ARBA" id="ARBA00022840"/>
    </source>
</evidence>
<dbReference type="InterPro" id="IPR003594">
    <property type="entry name" value="HATPase_dom"/>
</dbReference>
<evidence type="ECO:0000256" key="9">
    <source>
        <dbReference type="SAM" id="MobiDB-lite"/>
    </source>
</evidence>
<dbReference type="GO" id="GO:0005524">
    <property type="term" value="F:ATP binding"/>
    <property type="evidence" value="ECO:0007669"/>
    <property type="project" value="UniProtKB-KW"/>
</dbReference>
<keyword evidence="6" id="KW-0418">Kinase</keyword>